<feature type="domain" description="Sialidase" evidence="1">
    <location>
        <begin position="45"/>
        <end position="362"/>
    </location>
</feature>
<name>A0A5C5G9U7_9RHOB</name>
<comment type="caution">
    <text evidence="2">The sequence shown here is derived from an EMBL/GenBank/DDBJ whole genome shotgun (WGS) entry which is preliminary data.</text>
</comment>
<sequence>MTKIGEYPRRDGLMRESDAGRLDGFLPTAAASTHASFLLTQENGDIGCLWFAGSQEGKPDVSIWFSSLPKGADQWTEEVKISDDPERSEQNPVLYEDGNELVAIWTAQHFGNQDTAFVRQRRSTDGGKSWGDIEVMFDKAGTFIRSPLVKIDAGRWLLPIFHCNPIDGERWTGRMDTSVVAISDDAGKSWAENPVDASLGLVHMCIVPTGDELLGLFRSRWADAIYACHSTDGGRSWTKPEPTDLPNNNSSIMARPLSNGGIALVFNDIRADETTPRRQDLYDDVEEGKTGAPPPADVQRTVWGTPRAPMTLAISTDGGKSWKKRDIETGPGWCLTNDPAYESQPNSELSYPSVTEMPDGDLLVTYTWHRKAIRAVRLSPEWIDG</sequence>
<dbReference type="Gene3D" id="2.120.10.10">
    <property type="match status" value="1"/>
</dbReference>
<organism evidence="2 3">
    <name type="scientific">Pelagovum pacificum</name>
    <dbReference type="NCBI Taxonomy" id="2588711"/>
    <lineage>
        <taxon>Bacteria</taxon>
        <taxon>Pseudomonadati</taxon>
        <taxon>Pseudomonadota</taxon>
        <taxon>Alphaproteobacteria</taxon>
        <taxon>Rhodobacterales</taxon>
        <taxon>Paracoccaceae</taxon>
        <taxon>Pelagovum</taxon>
    </lineage>
</organism>
<dbReference type="OrthoDB" id="41724at2"/>
<gene>
    <name evidence="2" type="ORF">FHY64_16175</name>
</gene>
<dbReference type="AlphaFoldDB" id="A0A5C5G9U7"/>
<accession>A0A5C5G9U7</accession>
<dbReference type="Pfam" id="PF13088">
    <property type="entry name" value="BNR_2"/>
    <property type="match status" value="1"/>
</dbReference>
<evidence type="ECO:0000313" key="3">
    <source>
        <dbReference type="Proteomes" id="UP000314011"/>
    </source>
</evidence>
<proteinExistence type="predicted"/>
<dbReference type="SUPFAM" id="SSF50939">
    <property type="entry name" value="Sialidases"/>
    <property type="match status" value="1"/>
</dbReference>
<dbReference type="RefSeq" id="WP_140196616.1">
    <property type="nucleotide sequence ID" value="NZ_CP065915.1"/>
</dbReference>
<dbReference type="PANTHER" id="PTHR43752:SF2">
    <property type="entry name" value="BNR_ASP-BOX REPEAT FAMILY PROTEIN"/>
    <property type="match status" value="1"/>
</dbReference>
<dbReference type="CDD" id="cd15482">
    <property type="entry name" value="Sialidase_non-viral"/>
    <property type="match status" value="1"/>
</dbReference>
<dbReference type="GO" id="GO:0016787">
    <property type="term" value="F:hydrolase activity"/>
    <property type="evidence" value="ECO:0007669"/>
    <property type="project" value="UniProtKB-KW"/>
</dbReference>
<reference evidence="2 3" key="1">
    <citation type="submission" date="2019-06" db="EMBL/GenBank/DDBJ databases">
        <title>Genome of new Rhodobacteraceae sp. SM1903.</title>
        <authorList>
            <person name="Ren X."/>
        </authorList>
    </citation>
    <scope>NUCLEOTIDE SEQUENCE [LARGE SCALE GENOMIC DNA]</scope>
    <source>
        <strain evidence="2 3">SM1903</strain>
    </source>
</reference>
<evidence type="ECO:0000313" key="2">
    <source>
        <dbReference type="EMBL" id="TNY31545.1"/>
    </source>
</evidence>
<protein>
    <submittedName>
        <fullName evidence="2">Glycosyl hydrolase</fullName>
    </submittedName>
</protein>
<keyword evidence="2" id="KW-0378">Hydrolase</keyword>
<keyword evidence="3" id="KW-1185">Reference proteome</keyword>
<dbReference type="EMBL" id="VFFF01000002">
    <property type="protein sequence ID" value="TNY31545.1"/>
    <property type="molecule type" value="Genomic_DNA"/>
</dbReference>
<dbReference type="PANTHER" id="PTHR43752">
    <property type="entry name" value="BNR/ASP-BOX REPEAT FAMILY PROTEIN"/>
    <property type="match status" value="1"/>
</dbReference>
<evidence type="ECO:0000259" key="1">
    <source>
        <dbReference type="Pfam" id="PF13088"/>
    </source>
</evidence>
<dbReference type="InterPro" id="IPR036278">
    <property type="entry name" value="Sialidase_sf"/>
</dbReference>
<dbReference type="InterPro" id="IPR011040">
    <property type="entry name" value="Sialidase"/>
</dbReference>
<dbReference type="Proteomes" id="UP000314011">
    <property type="component" value="Unassembled WGS sequence"/>
</dbReference>